<keyword evidence="3" id="KW-1185">Reference proteome</keyword>
<organism evidence="2 3">
    <name type="scientific">Dermatophagoides farinae</name>
    <name type="common">American house dust mite</name>
    <dbReference type="NCBI Taxonomy" id="6954"/>
    <lineage>
        <taxon>Eukaryota</taxon>
        <taxon>Metazoa</taxon>
        <taxon>Ecdysozoa</taxon>
        <taxon>Arthropoda</taxon>
        <taxon>Chelicerata</taxon>
        <taxon>Arachnida</taxon>
        <taxon>Acari</taxon>
        <taxon>Acariformes</taxon>
        <taxon>Sarcoptiformes</taxon>
        <taxon>Astigmata</taxon>
        <taxon>Psoroptidia</taxon>
        <taxon>Analgoidea</taxon>
        <taxon>Pyroglyphidae</taxon>
        <taxon>Dermatophagoidinae</taxon>
        <taxon>Dermatophagoides</taxon>
    </lineage>
</organism>
<reference evidence="2" key="1">
    <citation type="submission" date="2013-05" db="EMBL/GenBank/DDBJ databases">
        <authorList>
            <person name="Yim A.K.Y."/>
            <person name="Chan T.F."/>
            <person name="Ji K.M."/>
            <person name="Liu X.Y."/>
            <person name="Zhou J.W."/>
            <person name="Li R.Q."/>
            <person name="Yang K.Y."/>
            <person name="Li J."/>
            <person name="Li M."/>
            <person name="Law P.T.W."/>
            <person name="Wu Y.L."/>
            <person name="Cai Z.L."/>
            <person name="Qin H."/>
            <person name="Bao Y."/>
            <person name="Leung R.K.K."/>
            <person name="Ng P.K.S."/>
            <person name="Zou J."/>
            <person name="Zhong X.J."/>
            <person name="Ran P.X."/>
            <person name="Zhong N.S."/>
            <person name="Liu Z.G."/>
            <person name="Tsui S.K.W."/>
        </authorList>
    </citation>
    <scope>NUCLEOTIDE SEQUENCE</scope>
    <source>
        <strain evidence="2">Derf</strain>
        <tissue evidence="2">Whole organism</tissue>
    </source>
</reference>
<comment type="caution">
    <text evidence="2">The sequence shown here is derived from an EMBL/GenBank/DDBJ whole genome shotgun (WGS) entry which is preliminary data.</text>
</comment>
<feature type="coiled-coil region" evidence="1">
    <location>
        <begin position="114"/>
        <end position="155"/>
    </location>
</feature>
<keyword evidence="1" id="KW-0175">Coiled coil</keyword>
<name>A0A922HY91_DERFA</name>
<dbReference type="AlphaFoldDB" id="A0A922HY91"/>
<evidence type="ECO:0000313" key="3">
    <source>
        <dbReference type="Proteomes" id="UP000790347"/>
    </source>
</evidence>
<dbReference type="EMBL" id="ASGP02000004">
    <property type="protein sequence ID" value="KAH9511092.1"/>
    <property type="molecule type" value="Genomic_DNA"/>
</dbReference>
<dbReference type="Proteomes" id="UP000790347">
    <property type="component" value="Unassembled WGS sequence"/>
</dbReference>
<proteinExistence type="predicted"/>
<accession>A0A922HY91</accession>
<evidence type="ECO:0000313" key="2">
    <source>
        <dbReference type="EMBL" id="KAH9511092.1"/>
    </source>
</evidence>
<evidence type="ECO:0000256" key="1">
    <source>
        <dbReference type="SAM" id="Coils"/>
    </source>
</evidence>
<reference evidence="2" key="2">
    <citation type="journal article" date="2022" name="Res Sq">
        <title>Comparative Genomics Reveals Insights into the Divergent Evolution of Astigmatic Mites and Household Pest Adaptations.</title>
        <authorList>
            <person name="Xiong Q."/>
            <person name="Wan A.T.-Y."/>
            <person name="Liu X.-Y."/>
            <person name="Fung C.S.-H."/>
            <person name="Xiao X."/>
            <person name="Malainual N."/>
            <person name="Hou J."/>
            <person name="Wang L."/>
            <person name="Wang M."/>
            <person name="Yang K."/>
            <person name="Cui Y."/>
            <person name="Leung E."/>
            <person name="Nong W."/>
            <person name="Shin S.-K."/>
            <person name="Au S."/>
            <person name="Jeong K.Y."/>
            <person name="Chew F.T."/>
            <person name="Hui J."/>
            <person name="Leung T.F."/>
            <person name="Tungtrongchitr A."/>
            <person name="Zhong N."/>
            <person name="Liu Z."/>
            <person name="Tsui S."/>
        </authorList>
    </citation>
    <scope>NUCLEOTIDE SEQUENCE</scope>
    <source>
        <strain evidence="2">Derf</strain>
        <tissue evidence="2">Whole organism</tissue>
    </source>
</reference>
<protein>
    <submittedName>
        <fullName evidence="2">Uncharacterized protein</fullName>
    </submittedName>
</protein>
<sequence length="397" mass="46664">MTVNDEDESILELFQDYKKFCQNRINDPNSSKEEKILFMNKIIDNLFDQNEQLIGLIIETKQNAQIKSMEFHRFMLETATKTIDIGQALSSYELEMKNITQRKLPLFFNLIELIDNQSARLDSLDEENSQLKRDNQLLNDDVEKMNMELVQYKNIVCNLVDDHHHNDVQTTIENSLAITQQQNSTDTTESSSLIKLFIDEKLTEQKSTVDSLVCASIIDELIDMVDNEQQQQQVITNSDDSKYLYNSTTTLSDSTSIADQWFEYSDGSETDFEDAWCNILMDMDNNNNNVHYPYKMNDFRFLSSMMLIMLNEIEHKNTVINEMKTEYCLNRKNFIELHYRFIERGLQMLKFLITLIDLMQQNDDFKTNLPMIQTMANKIENEIKQIVHYEEHTSITI</sequence>
<gene>
    <name evidence="2" type="ORF">DERF_009563</name>
</gene>